<comment type="caution">
    <text evidence="1">The sequence shown here is derived from an EMBL/GenBank/DDBJ whole genome shotgun (WGS) entry which is preliminary data.</text>
</comment>
<dbReference type="Proteomes" id="UP000722485">
    <property type="component" value="Unassembled WGS sequence"/>
</dbReference>
<dbReference type="EMBL" id="JAANBB010000025">
    <property type="protein sequence ID" value="KAF7555028.1"/>
    <property type="molecule type" value="Genomic_DNA"/>
</dbReference>
<dbReference type="InterPro" id="IPR025213">
    <property type="entry name" value="Sim4_Fta2"/>
</dbReference>
<dbReference type="AlphaFoldDB" id="A0A9P5HKR4"/>
<gene>
    <name evidence="1" type="ORF">G7Z17_g2465</name>
</gene>
<organism evidence="1 2">
    <name type="scientific">Cylindrodendrum hubeiense</name>
    <dbReference type="NCBI Taxonomy" id="595255"/>
    <lineage>
        <taxon>Eukaryota</taxon>
        <taxon>Fungi</taxon>
        <taxon>Dikarya</taxon>
        <taxon>Ascomycota</taxon>
        <taxon>Pezizomycotina</taxon>
        <taxon>Sordariomycetes</taxon>
        <taxon>Hypocreomycetidae</taxon>
        <taxon>Hypocreales</taxon>
        <taxon>Nectriaceae</taxon>
        <taxon>Cylindrodendrum</taxon>
    </lineage>
</organism>
<proteinExistence type="predicted"/>
<accession>A0A9P5HKR4</accession>
<sequence length="277" mass="32017">MPKKRASASSTKELPPCHGPKLHVFQHQNSPIKWMERLDIDREEGEETEGYVFRAKIRTREYAIKVFKFYNPLSSKYFWGPLLGEDTALETAAYYTDPFFAECRAYGRIKEATKKRSLKAQIAIPCHGFIFLKENDERTLSKLGIDFGIARIDSDFQQNTEGGWRVRAIVKDLAPQDTGVDKKSVGKILRGIRALNKHKIYNMDIHLDNFRNGQLVDFGSSWTEPHLLLDAQHDHAARNSKLSDLEKFDEMIEDEEIQTDVRARPNPKYCRKLRAWG</sequence>
<evidence type="ECO:0000313" key="1">
    <source>
        <dbReference type="EMBL" id="KAF7555028.1"/>
    </source>
</evidence>
<protein>
    <submittedName>
        <fullName evidence="1">Uncharacterized protein</fullName>
    </submittedName>
</protein>
<name>A0A9P5HKR4_9HYPO</name>
<dbReference type="OrthoDB" id="3432781at2759"/>
<dbReference type="Pfam" id="PF13095">
    <property type="entry name" value="FTA2"/>
    <property type="match status" value="1"/>
</dbReference>
<reference evidence="1" key="1">
    <citation type="submission" date="2020-03" db="EMBL/GenBank/DDBJ databases">
        <title>Draft Genome Sequence of Cylindrodendrum hubeiense.</title>
        <authorList>
            <person name="Buettner E."/>
            <person name="Kellner H."/>
        </authorList>
    </citation>
    <scope>NUCLEOTIDE SEQUENCE</scope>
    <source>
        <strain evidence="1">IHI 201604</strain>
    </source>
</reference>
<evidence type="ECO:0000313" key="2">
    <source>
        <dbReference type="Proteomes" id="UP000722485"/>
    </source>
</evidence>
<keyword evidence="2" id="KW-1185">Reference proteome</keyword>